<dbReference type="PANTHER" id="PTHR43721:SF30">
    <property type="entry name" value="TR-TYPE G DOMAIN-CONTAINING PROTEIN"/>
    <property type="match status" value="1"/>
</dbReference>
<dbReference type="OrthoDB" id="5342685at2759"/>
<dbReference type="InterPro" id="IPR000795">
    <property type="entry name" value="T_Tr_GTP-bd_dom"/>
</dbReference>
<evidence type="ECO:0000313" key="4">
    <source>
        <dbReference type="Proteomes" id="UP000030752"/>
    </source>
</evidence>
<dbReference type="InterPro" id="IPR050055">
    <property type="entry name" value="EF-Tu_GTPase"/>
</dbReference>
<proteinExistence type="predicted"/>
<dbReference type="InterPro" id="IPR027417">
    <property type="entry name" value="P-loop_NTPase"/>
</dbReference>
<feature type="domain" description="Tr-type G" evidence="2">
    <location>
        <begin position="289"/>
        <end position="554"/>
    </location>
</feature>
<dbReference type="Pfam" id="PF00009">
    <property type="entry name" value="GTP_EFTU"/>
    <property type="match status" value="1"/>
</dbReference>
<evidence type="ECO:0000259" key="2">
    <source>
        <dbReference type="Pfam" id="PF00009"/>
    </source>
</evidence>
<organism evidence="3 4">
    <name type="scientific">Cyphellophora europaea (strain CBS 101466)</name>
    <name type="common">Phialophora europaea</name>
    <dbReference type="NCBI Taxonomy" id="1220924"/>
    <lineage>
        <taxon>Eukaryota</taxon>
        <taxon>Fungi</taxon>
        <taxon>Dikarya</taxon>
        <taxon>Ascomycota</taxon>
        <taxon>Pezizomycotina</taxon>
        <taxon>Eurotiomycetes</taxon>
        <taxon>Chaetothyriomycetidae</taxon>
        <taxon>Chaetothyriales</taxon>
        <taxon>Cyphellophoraceae</taxon>
        <taxon>Cyphellophora</taxon>
    </lineage>
</organism>
<evidence type="ECO:0000256" key="1">
    <source>
        <dbReference type="SAM" id="MobiDB-lite"/>
    </source>
</evidence>
<reference evidence="3 4" key="1">
    <citation type="submission" date="2013-03" db="EMBL/GenBank/DDBJ databases">
        <title>The Genome Sequence of Phialophora europaea CBS 101466.</title>
        <authorList>
            <consortium name="The Broad Institute Genomics Platform"/>
            <person name="Cuomo C."/>
            <person name="de Hoog S."/>
            <person name="Gorbushina A."/>
            <person name="Walker B."/>
            <person name="Young S.K."/>
            <person name="Zeng Q."/>
            <person name="Gargeya S."/>
            <person name="Fitzgerald M."/>
            <person name="Haas B."/>
            <person name="Abouelleil A."/>
            <person name="Allen A.W."/>
            <person name="Alvarado L."/>
            <person name="Arachchi H.M."/>
            <person name="Berlin A.M."/>
            <person name="Chapman S.B."/>
            <person name="Gainer-Dewar J."/>
            <person name="Goldberg J."/>
            <person name="Griggs A."/>
            <person name="Gujja S."/>
            <person name="Hansen M."/>
            <person name="Howarth C."/>
            <person name="Imamovic A."/>
            <person name="Ireland A."/>
            <person name="Larimer J."/>
            <person name="McCowan C."/>
            <person name="Murphy C."/>
            <person name="Pearson M."/>
            <person name="Poon T.W."/>
            <person name="Priest M."/>
            <person name="Roberts A."/>
            <person name="Saif S."/>
            <person name="Shea T."/>
            <person name="Sisk P."/>
            <person name="Sykes S."/>
            <person name="Wortman J."/>
            <person name="Nusbaum C."/>
            <person name="Birren B."/>
        </authorList>
    </citation>
    <scope>NUCLEOTIDE SEQUENCE [LARGE SCALE GENOMIC DNA]</scope>
    <source>
        <strain evidence="3 4">CBS 101466</strain>
    </source>
</reference>
<dbReference type="AlphaFoldDB" id="W2RVE9"/>
<sequence length="864" mass="91782">MSSIFTYQDEPPRIQSPWSTPGNTTPQIQGVATSHDTALLRPSDRTRLEPEKQDGPCEYKLHLLLRARRQFASMSTSTEGLPAPNRSPAAASLPNSGRSFSDIALHRSTYQPSPQTRQARLQQPTTQLLWRLQQSSPFHSSSNAELVLPVLPEATPRLGVPERPAKLLPGLEESQGALYEIGVADDGTLVGLAHDELEESLNNLRAMAASLGCVIDILRRVTVGSCEWAPIDDSDDAKLATGDLLVAEVLVRPDSRVMPDIELAPAGVHDEVAPVGGGVPSKAGAEQLRVALAGSSAAGKSSLLGTLTTSSTDNGRGKSRLSLLKHRHEIASGITSSVAHELLGYKRGSMTNGVVVNYASGDVTTWTDIHGLADRLCFISDSPGLSRFAKSTFRALVSWKPDWTMFCAAAHDGDPASTTELQNSNLIAHPGADATDFTLAHLDLCLRLNLRLLVVITKMDVATKVSLRTCLSKILSALKNAGRKPVLLSTASTPLPAFALDSSDALPDLQRIRLDEQTEIDKAIAMIQDESSTVPIVMTSAVTGSGIGKVHTFLSQLPLTSDHPPAPTEVSQAGHVPMFYIDEVFGIPPVRIYNADPSTKLGGSAGVVLCGRIAHGKIQIGDLMWIGPFSADETMIDAALPRSKSFSAHDLRRASHSTNGLFTKPANDAGTLSQPPFLLVKVVSLRNLRLPVLQLRVGETGTIGVEPDGSSQESMSLQRARKGMVLAKSKDSPSGYRSLVAIFPSKDFLVPSPPMLLGGHAIAYLNSIRAAVKVVALALVEDEVAEPSSPGAMFPFDSDQLDNEDLSGREVRITLRFVSTVEFAEVGDQVLVVPTVSAAGPVAGPGLGSTGLAGFVGSITEVVP</sequence>
<keyword evidence="4" id="KW-1185">Reference proteome</keyword>
<feature type="compositionally biased region" description="Polar residues" evidence="1">
    <location>
        <begin position="16"/>
        <end position="36"/>
    </location>
</feature>
<dbReference type="GO" id="GO:0005525">
    <property type="term" value="F:GTP binding"/>
    <property type="evidence" value="ECO:0007669"/>
    <property type="project" value="InterPro"/>
</dbReference>
<protein>
    <recommendedName>
        <fullName evidence="2">Tr-type G domain-containing protein</fullName>
    </recommendedName>
</protein>
<dbReference type="Gene3D" id="3.40.50.300">
    <property type="entry name" value="P-loop containing nucleotide triphosphate hydrolases"/>
    <property type="match status" value="1"/>
</dbReference>
<feature type="region of interest" description="Disordered" evidence="1">
    <location>
        <begin position="1"/>
        <end position="54"/>
    </location>
</feature>
<dbReference type="RefSeq" id="XP_008718469.1">
    <property type="nucleotide sequence ID" value="XM_008720247.1"/>
</dbReference>
<dbReference type="InParanoid" id="W2RVE9"/>
<dbReference type="PANTHER" id="PTHR43721">
    <property type="entry name" value="ELONGATION FACTOR TU-RELATED"/>
    <property type="match status" value="1"/>
</dbReference>
<dbReference type="SUPFAM" id="SSF52540">
    <property type="entry name" value="P-loop containing nucleoside triphosphate hydrolases"/>
    <property type="match status" value="1"/>
</dbReference>
<dbReference type="EMBL" id="KB822721">
    <property type="protein sequence ID" value="ETN39684.1"/>
    <property type="molecule type" value="Genomic_DNA"/>
</dbReference>
<name>W2RVE9_CYPE1</name>
<dbReference type="VEuPathDB" id="FungiDB:HMPREF1541_05910"/>
<evidence type="ECO:0000313" key="3">
    <source>
        <dbReference type="EMBL" id="ETN39684.1"/>
    </source>
</evidence>
<accession>W2RVE9</accession>
<feature type="compositionally biased region" description="Basic and acidic residues" evidence="1">
    <location>
        <begin position="42"/>
        <end position="54"/>
    </location>
</feature>
<gene>
    <name evidence="3" type="ORF">HMPREF1541_05910</name>
</gene>
<dbReference type="eggNOG" id="KOG1143">
    <property type="taxonomic scope" value="Eukaryota"/>
</dbReference>
<dbReference type="GO" id="GO:0003924">
    <property type="term" value="F:GTPase activity"/>
    <property type="evidence" value="ECO:0007669"/>
    <property type="project" value="InterPro"/>
</dbReference>
<dbReference type="HOGENOM" id="CLU_006343_0_0_1"/>
<dbReference type="GO" id="GO:0003746">
    <property type="term" value="F:translation elongation factor activity"/>
    <property type="evidence" value="ECO:0007669"/>
    <property type="project" value="TreeGrafter"/>
</dbReference>
<dbReference type="Proteomes" id="UP000030752">
    <property type="component" value="Unassembled WGS sequence"/>
</dbReference>
<feature type="region of interest" description="Disordered" evidence="1">
    <location>
        <begin position="75"/>
        <end position="98"/>
    </location>
</feature>
<dbReference type="STRING" id="1220924.W2RVE9"/>
<dbReference type="GeneID" id="19973249"/>